<dbReference type="OrthoDB" id="291276at2157"/>
<keyword evidence="1" id="KW-1133">Transmembrane helix</keyword>
<feature type="transmembrane region" description="Helical" evidence="1">
    <location>
        <begin position="45"/>
        <end position="65"/>
    </location>
</feature>
<dbReference type="Proteomes" id="UP000198902">
    <property type="component" value="Unassembled WGS sequence"/>
</dbReference>
<feature type="transmembrane region" description="Helical" evidence="1">
    <location>
        <begin position="77"/>
        <end position="98"/>
    </location>
</feature>
<protein>
    <submittedName>
        <fullName evidence="2">Uncharacterized protein</fullName>
    </submittedName>
</protein>
<evidence type="ECO:0000313" key="3">
    <source>
        <dbReference type="Proteomes" id="UP000198902"/>
    </source>
</evidence>
<feature type="transmembrane region" description="Helical" evidence="1">
    <location>
        <begin position="14"/>
        <end position="33"/>
    </location>
</feature>
<gene>
    <name evidence="2" type="ORF">BN996_00204</name>
</gene>
<dbReference type="EMBL" id="CSTE01000001">
    <property type="protein sequence ID" value="CQR48756.1"/>
    <property type="molecule type" value="Genomic_DNA"/>
</dbReference>
<proteinExistence type="predicted"/>
<dbReference type="AlphaFoldDB" id="A0A0D6JLI1"/>
<accession>A0A0D6JLI1</accession>
<sequence>MPGTESLANALGRLGVYALIAVVLVAPLVPFWYVDSTVGRGPSLVQIGGALLAGSLILLCGLVVLERYAGTRPKAIASFNGFCLGLNAGLLCGEWSGLSQNASVFPGLAGALVWSLGILEMYERVR</sequence>
<reference evidence="3" key="1">
    <citation type="submission" date="2015-03" db="EMBL/GenBank/DDBJ databases">
        <authorList>
            <person name="Urmite Genomes"/>
        </authorList>
    </citation>
    <scope>NUCLEOTIDE SEQUENCE [LARGE SCALE GENOMIC DNA]</scope>
    <source>
        <strain evidence="3">Arc-Hr</strain>
    </source>
</reference>
<keyword evidence="1" id="KW-0472">Membrane</keyword>
<evidence type="ECO:0000313" key="2">
    <source>
        <dbReference type="EMBL" id="CQR48756.1"/>
    </source>
</evidence>
<organism evidence="2 3">
    <name type="scientific">Haloferax massiliensis</name>
    <dbReference type="NCBI Taxonomy" id="1476858"/>
    <lineage>
        <taxon>Archaea</taxon>
        <taxon>Methanobacteriati</taxon>
        <taxon>Methanobacteriota</taxon>
        <taxon>Stenosarchaea group</taxon>
        <taxon>Halobacteria</taxon>
        <taxon>Halobacteriales</taxon>
        <taxon>Haloferacaceae</taxon>
        <taxon>Haloferax</taxon>
    </lineage>
</organism>
<keyword evidence="3" id="KW-1185">Reference proteome</keyword>
<name>A0A0D6JLI1_9EURY</name>
<keyword evidence="1" id="KW-0812">Transmembrane</keyword>
<dbReference type="RefSeq" id="WP_089776789.1">
    <property type="nucleotide sequence ID" value="NZ_CABLRR010000001.1"/>
</dbReference>
<evidence type="ECO:0000256" key="1">
    <source>
        <dbReference type="SAM" id="Phobius"/>
    </source>
</evidence>
<feature type="transmembrane region" description="Helical" evidence="1">
    <location>
        <begin position="104"/>
        <end position="122"/>
    </location>
</feature>